<proteinExistence type="predicted"/>
<organism evidence="1">
    <name type="scientific">uncultured Desulfobacterium sp</name>
    <dbReference type="NCBI Taxonomy" id="201089"/>
    <lineage>
        <taxon>Bacteria</taxon>
        <taxon>Pseudomonadati</taxon>
        <taxon>Thermodesulfobacteriota</taxon>
        <taxon>Desulfobacteria</taxon>
        <taxon>Desulfobacterales</taxon>
        <taxon>Desulfobacteriaceae</taxon>
        <taxon>Desulfobacterium</taxon>
        <taxon>environmental samples</taxon>
    </lineage>
</organism>
<evidence type="ECO:0008006" key="2">
    <source>
        <dbReference type="Google" id="ProtNLM"/>
    </source>
</evidence>
<gene>
    <name evidence="1" type="ORF">N47_A11870</name>
</gene>
<reference evidence="1" key="1">
    <citation type="journal article" date="2011" name="Environ. Microbiol.">
        <title>Genomic insights into the metabolic potential of the polycyclic aromatic hydrocarbon degrading sulfate-reducing Deltaproteobacterium N47.</title>
        <authorList>
            <person name="Bergmann F."/>
            <person name="Selesi D."/>
            <person name="Weinmaier T."/>
            <person name="Tischler P."/>
            <person name="Rattei T."/>
            <person name="Meckenstock R.U."/>
        </authorList>
    </citation>
    <scope>NUCLEOTIDE SEQUENCE</scope>
</reference>
<name>E1Y9B4_9BACT</name>
<dbReference type="AlphaFoldDB" id="E1Y9B4"/>
<evidence type="ECO:0000313" key="1">
    <source>
        <dbReference type="EMBL" id="CBX27158.1"/>
    </source>
</evidence>
<protein>
    <recommendedName>
        <fullName evidence="2">Restriction endonuclease</fullName>
    </recommendedName>
</protein>
<dbReference type="EMBL" id="FR695864">
    <property type="protein sequence ID" value="CBX27158.1"/>
    <property type="molecule type" value="Genomic_DNA"/>
</dbReference>
<accession>E1Y9B4</accession>
<sequence>MKRHNADQKGFQLLKMLDDFAQSEGMSINDEIIFQNFIQSLSKKVKRHRDNPIRIYGFRVEAMFAHIAAALGKSQLITEEDSGSFFSVDENIRRPDFRLITKSGEQLFIEVKNFHHKNPMEPFVVKSTYLGTLKRYADTFSLPLKFAIFWSRWNLWTLIDASKFSSTGSDYTITFFDAMKRNEMIRIGDQMIGTVPPLSLRLYADTNKPRSVDKNGQVHFTIGEASIFAGGHEVVDEYEKKLAWLFMLHGRWERVDQPAEITNGLLEYTDFSISPEKYDKKQGFAMVGFLSELITSNYKLLTSPEGEILQLTPKQQPDQLKVLIPNDFAGNVLKLWRFIIQPNYDDLATKKDNNANSADAKNHAAD</sequence>